<dbReference type="InterPro" id="IPR004675">
    <property type="entry name" value="AhpD_core"/>
</dbReference>
<dbReference type="PANTHER" id="PTHR33930">
    <property type="entry name" value="ALKYL HYDROPEROXIDE REDUCTASE AHPD"/>
    <property type="match status" value="1"/>
</dbReference>
<dbReference type="SUPFAM" id="SSF69118">
    <property type="entry name" value="AhpD-like"/>
    <property type="match status" value="1"/>
</dbReference>
<dbReference type="Proteomes" id="UP000215377">
    <property type="component" value="Unassembled WGS sequence"/>
</dbReference>
<keyword evidence="2" id="KW-0575">Peroxidase</keyword>
<protein>
    <submittedName>
        <fullName evidence="2">Alkylhydroperoxidase</fullName>
    </submittedName>
</protein>
<feature type="domain" description="Carboxymuconolactone decarboxylase-like" evidence="1">
    <location>
        <begin position="22"/>
        <end position="104"/>
    </location>
</feature>
<dbReference type="OrthoDB" id="1683318at2"/>
<keyword evidence="2" id="KW-0560">Oxidoreductase</keyword>
<dbReference type="Gene3D" id="1.20.1290.10">
    <property type="entry name" value="AhpD-like"/>
    <property type="match status" value="1"/>
</dbReference>
<dbReference type="NCBIfam" id="TIGR00778">
    <property type="entry name" value="ahpD_dom"/>
    <property type="match status" value="1"/>
</dbReference>
<comment type="caution">
    <text evidence="2">The sequence shown here is derived from an EMBL/GenBank/DDBJ whole genome shotgun (WGS) entry which is preliminary data.</text>
</comment>
<evidence type="ECO:0000313" key="3">
    <source>
        <dbReference type="Proteomes" id="UP000215377"/>
    </source>
</evidence>
<dbReference type="EMBL" id="AQQR01000012">
    <property type="protein sequence ID" value="OWU70371.1"/>
    <property type="molecule type" value="Genomic_DNA"/>
</dbReference>
<dbReference type="PANTHER" id="PTHR33930:SF2">
    <property type="entry name" value="BLR3452 PROTEIN"/>
    <property type="match status" value="1"/>
</dbReference>
<sequence length="111" mass="11844">MSWTEKLDQTRAGLRVLNTAIPETARGFGALSKAAKQGGALDLKTKEFVALAIAIADRCEPCIMLHVDALQKTGASREELADVLGMCIQMGGGPSMMYAAKALECWDELTA</sequence>
<dbReference type="Pfam" id="PF02627">
    <property type="entry name" value="CMD"/>
    <property type="match status" value="1"/>
</dbReference>
<dbReference type="InterPro" id="IPR003779">
    <property type="entry name" value="CMD-like"/>
</dbReference>
<dbReference type="RefSeq" id="WP_088651787.1">
    <property type="nucleotide sequence ID" value="NZ_AQQR01000012.1"/>
</dbReference>
<gene>
    <name evidence="2" type="ORF">ATO3_20500</name>
</gene>
<evidence type="ECO:0000313" key="2">
    <source>
        <dbReference type="EMBL" id="OWU70371.1"/>
    </source>
</evidence>
<keyword evidence="3" id="KW-1185">Reference proteome</keyword>
<dbReference type="InterPro" id="IPR029032">
    <property type="entry name" value="AhpD-like"/>
</dbReference>
<evidence type="ECO:0000259" key="1">
    <source>
        <dbReference type="Pfam" id="PF02627"/>
    </source>
</evidence>
<name>A0A225NDR6_9RHOB</name>
<reference evidence="2 3" key="1">
    <citation type="submission" date="2013-04" db="EMBL/GenBank/DDBJ databases">
        <title>Oceanicola sp. 22II1-22F33 Genome Sequencing.</title>
        <authorList>
            <person name="Lai Q."/>
            <person name="Li G."/>
            <person name="Shao Z."/>
        </authorList>
    </citation>
    <scope>NUCLEOTIDE SEQUENCE [LARGE SCALE GENOMIC DNA]</scope>
    <source>
        <strain evidence="2 3">22II1-22F33</strain>
    </source>
</reference>
<proteinExistence type="predicted"/>
<accession>A0A225NDR6</accession>
<dbReference type="AlphaFoldDB" id="A0A225NDR6"/>
<dbReference type="GO" id="GO:0051920">
    <property type="term" value="F:peroxiredoxin activity"/>
    <property type="evidence" value="ECO:0007669"/>
    <property type="project" value="InterPro"/>
</dbReference>
<organism evidence="2 3">
    <name type="scientific">Marinibacterium profundimaris</name>
    <dbReference type="NCBI Taxonomy" id="1679460"/>
    <lineage>
        <taxon>Bacteria</taxon>
        <taxon>Pseudomonadati</taxon>
        <taxon>Pseudomonadota</taxon>
        <taxon>Alphaproteobacteria</taxon>
        <taxon>Rhodobacterales</taxon>
        <taxon>Paracoccaceae</taxon>
        <taxon>Marinibacterium</taxon>
    </lineage>
</organism>